<sequence>MRTHAPLPLRALAVALTALLLGGLALILMPQPAHAAASQFALAGTHGVGEVSRTAVVDDARQRVYVTVDSSTGGTPRGQIAWFDMQTGAPSAEVIDLPKAEPSDLVLSADGRSLYVSHSRTGTISVVDLDSAEHDVREIAGVPALPSGMVEDRDTGLLYVYDSSALTRVNPATGEVSAPIAISTERYPLIKDAVYDAANHMIWIAEGRAKVITGYSTITSTWVDSLAFPVSALVVDGAPVGGRAAALAMDEGLGELHIAVSPTLTDSWERSKVVSLRVADGRFVGSPIEVGENVYEMEVDPTTHEVFTTDGFSNAVSVISPDTWTAQQAVDFTAAGVTGGTGSGNADTWGLGIGAGGSRIFVTHPYTDRLSELVRTGDIVEPTQRAVTPGQEAEPEPPAENGPWEGPAAPEPGDAPAEATTIDDGGLAWAVNDYMLAWSPRPLGATTRENAEFAFADGAGWVDTATGAADLVWRDGIFVQHYPGLAPEVSTILGNPRLQIAADGTGSLSFDVAWRVTGSLASDGYRRVTLATFSNAEVSRDGDRLTMTATPEFAGRALELGGRTYPDSYPADFVQWLDPQLQPWWLTTGAAMDAEKVPLPFSVTATVAADAGETADGGADGGAGGSAGSADGGADGGAGGAAGSADSGADGAAAGAADGGAAGTADDGPGATPIPDASGEAAPASASALSGSAELAATGAPIAPWAWVAAALLLAGALVLGGSAVRRSAR</sequence>
<dbReference type="RefSeq" id="WP_176783263.1">
    <property type="nucleotide sequence ID" value="NZ_FNKB01000001.1"/>
</dbReference>
<dbReference type="InterPro" id="IPR015943">
    <property type="entry name" value="WD40/YVTN_repeat-like_dom_sf"/>
</dbReference>
<keyword evidence="3" id="KW-0732">Signal</keyword>
<accession>A0A1H0YAS0</accession>
<name>A0A1H0YAS0_9MICO</name>
<dbReference type="eggNOG" id="ENOG5030JX8">
    <property type="taxonomic scope" value="Bacteria"/>
</dbReference>
<dbReference type="PANTHER" id="PTHR47197">
    <property type="entry name" value="PROTEIN NIRF"/>
    <property type="match status" value="1"/>
</dbReference>
<feature type="signal peptide" evidence="3">
    <location>
        <begin position="1"/>
        <end position="35"/>
    </location>
</feature>
<evidence type="ECO:0000256" key="1">
    <source>
        <dbReference type="SAM" id="MobiDB-lite"/>
    </source>
</evidence>
<feature type="compositionally biased region" description="Low complexity" evidence="1">
    <location>
        <begin position="399"/>
        <end position="419"/>
    </location>
</feature>
<proteinExistence type="predicted"/>
<dbReference type="STRING" id="1079994.SAMN04488565_0696"/>
<dbReference type="InterPro" id="IPR011044">
    <property type="entry name" value="Quino_amine_DH_bsu"/>
</dbReference>
<evidence type="ECO:0000256" key="2">
    <source>
        <dbReference type="SAM" id="Phobius"/>
    </source>
</evidence>
<feature type="compositionally biased region" description="Gly residues" evidence="1">
    <location>
        <begin position="618"/>
        <end position="642"/>
    </location>
</feature>
<dbReference type="InterPro" id="IPR051200">
    <property type="entry name" value="Host-pathogen_enzymatic-act"/>
</dbReference>
<keyword evidence="2" id="KW-0812">Transmembrane</keyword>
<dbReference type="PANTHER" id="PTHR47197:SF3">
    <property type="entry name" value="DIHYDRO-HEME D1 DEHYDROGENASE"/>
    <property type="match status" value="1"/>
</dbReference>
<dbReference type="AlphaFoldDB" id="A0A1H0YAS0"/>
<evidence type="ECO:0008006" key="6">
    <source>
        <dbReference type="Google" id="ProtNLM"/>
    </source>
</evidence>
<feature type="compositionally biased region" description="Low complexity" evidence="1">
    <location>
        <begin position="663"/>
        <end position="685"/>
    </location>
</feature>
<organism evidence="4 5">
    <name type="scientific">Leucobacter chromiiresistens</name>
    <dbReference type="NCBI Taxonomy" id="1079994"/>
    <lineage>
        <taxon>Bacteria</taxon>
        <taxon>Bacillati</taxon>
        <taxon>Actinomycetota</taxon>
        <taxon>Actinomycetes</taxon>
        <taxon>Micrococcales</taxon>
        <taxon>Microbacteriaceae</taxon>
        <taxon>Leucobacter</taxon>
    </lineage>
</organism>
<feature type="compositionally biased region" description="Low complexity" evidence="1">
    <location>
        <begin position="643"/>
        <end position="656"/>
    </location>
</feature>
<evidence type="ECO:0000256" key="3">
    <source>
        <dbReference type="SAM" id="SignalP"/>
    </source>
</evidence>
<dbReference type="EMBL" id="FNKB01000001">
    <property type="protein sequence ID" value="SDQ12284.1"/>
    <property type="molecule type" value="Genomic_DNA"/>
</dbReference>
<gene>
    <name evidence="4" type="ORF">SAMN04488565_0696</name>
</gene>
<dbReference type="Gene3D" id="2.130.10.10">
    <property type="entry name" value="YVTN repeat-like/Quinoprotein amine dehydrogenase"/>
    <property type="match status" value="2"/>
</dbReference>
<feature type="region of interest" description="Disordered" evidence="1">
    <location>
        <begin position="615"/>
        <end position="685"/>
    </location>
</feature>
<protein>
    <recommendedName>
        <fullName evidence="6">DNA-binding beta-propeller fold protein YncE</fullName>
    </recommendedName>
</protein>
<keyword evidence="2" id="KW-1133">Transmembrane helix</keyword>
<feature type="region of interest" description="Disordered" evidence="1">
    <location>
        <begin position="381"/>
        <end position="421"/>
    </location>
</feature>
<keyword evidence="2" id="KW-0472">Membrane</keyword>
<evidence type="ECO:0000313" key="5">
    <source>
        <dbReference type="Proteomes" id="UP000182690"/>
    </source>
</evidence>
<dbReference type="SUPFAM" id="SSF50969">
    <property type="entry name" value="YVTN repeat-like/Quinoprotein amine dehydrogenase"/>
    <property type="match status" value="1"/>
</dbReference>
<feature type="chain" id="PRO_5010205209" description="DNA-binding beta-propeller fold protein YncE" evidence="3">
    <location>
        <begin position="36"/>
        <end position="730"/>
    </location>
</feature>
<evidence type="ECO:0000313" key="4">
    <source>
        <dbReference type="EMBL" id="SDQ12284.1"/>
    </source>
</evidence>
<reference evidence="4 5" key="1">
    <citation type="submission" date="2016-10" db="EMBL/GenBank/DDBJ databases">
        <authorList>
            <person name="de Groot N.N."/>
        </authorList>
    </citation>
    <scope>NUCLEOTIDE SEQUENCE [LARGE SCALE GENOMIC DNA]</scope>
    <source>
        <strain evidence="4 5">DSM 22788</strain>
    </source>
</reference>
<dbReference type="Proteomes" id="UP000182690">
    <property type="component" value="Unassembled WGS sequence"/>
</dbReference>
<feature type="transmembrane region" description="Helical" evidence="2">
    <location>
        <begin position="705"/>
        <end position="725"/>
    </location>
</feature>